<reference evidence="2" key="1">
    <citation type="journal article" date="2007" name="Nature">
        <title>The grapevine genome sequence suggests ancestral hexaploidization in major angiosperm phyla.</title>
        <authorList>
            <consortium name="The French-Italian Public Consortium for Grapevine Genome Characterization."/>
            <person name="Jaillon O."/>
            <person name="Aury J.-M."/>
            <person name="Noel B."/>
            <person name="Policriti A."/>
            <person name="Clepet C."/>
            <person name="Casagrande A."/>
            <person name="Choisne N."/>
            <person name="Aubourg S."/>
            <person name="Vitulo N."/>
            <person name="Jubin C."/>
            <person name="Vezzi A."/>
            <person name="Legeai F."/>
            <person name="Hugueney P."/>
            <person name="Dasilva C."/>
            <person name="Horner D."/>
            <person name="Mica E."/>
            <person name="Jublot D."/>
            <person name="Poulain J."/>
            <person name="Bruyere C."/>
            <person name="Billault A."/>
            <person name="Segurens B."/>
            <person name="Gouyvenoux M."/>
            <person name="Ugarte E."/>
            <person name="Cattonaro F."/>
            <person name="Anthouard V."/>
            <person name="Vico V."/>
            <person name="Del Fabbro C."/>
            <person name="Alaux M."/>
            <person name="Di Gaspero G."/>
            <person name="Dumas V."/>
            <person name="Felice N."/>
            <person name="Paillard S."/>
            <person name="Juman I."/>
            <person name="Moroldo M."/>
            <person name="Scalabrin S."/>
            <person name="Canaguier A."/>
            <person name="Le Clainche I."/>
            <person name="Malacrida G."/>
            <person name="Durand E."/>
            <person name="Pesole G."/>
            <person name="Laucou V."/>
            <person name="Chatelet P."/>
            <person name="Merdinoglu D."/>
            <person name="Delledonne M."/>
            <person name="Pezzotti M."/>
            <person name="Lecharny A."/>
            <person name="Scarpelli C."/>
            <person name="Artiguenave F."/>
            <person name="Pe M.E."/>
            <person name="Valle G."/>
            <person name="Morgante M."/>
            <person name="Caboche M."/>
            <person name="Adam-Blondon A.-F."/>
            <person name="Weissenbach J."/>
            <person name="Quetier F."/>
            <person name="Wincker P."/>
        </authorList>
    </citation>
    <scope>NUCLEOTIDE SEQUENCE [LARGE SCALE GENOMIC DNA]</scope>
    <source>
        <strain evidence="2">cv. Pinot noir / PN40024</strain>
    </source>
</reference>
<evidence type="ECO:0008006" key="3">
    <source>
        <dbReference type="Google" id="ProtNLM"/>
    </source>
</evidence>
<gene>
    <name evidence="1" type="ordered locus">VIT_12s0034g00170</name>
</gene>
<evidence type="ECO:0000313" key="2">
    <source>
        <dbReference type="Proteomes" id="UP000009183"/>
    </source>
</evidence>
<evidence type="ECO:0000313" key="1">
    <source>
        <dbReference type="EMBL" id="CBI23920.3"/>
    </source>
</evidence>
<dbReference type="HOGENOM" id="CLU_1716553_0_0_1"/>
<sequence length="153" mass="17729">MDTKMIIVRSDTLAYGCYLRKTHGLPCAHKLFALMQDGKSIELQDIHPVWKTLDMEVVKDSAPDSDEENKLLQSLFDRMIQQPRNVKRRYIEELEKIVHPKWKNLEEPLVRQTKGRLKKNATKRDPSAWEYAEKKCTGKSCQKRSSSGSLHGC</sequence>
<dbReference type="InParanoid" id="D7T091"/>
<organism evidence="1 2">
    <name type="scientific">Vitis vinifera</name>
    <name type="common">Grape</name>
    <dbReference type="NCBI Taxonomy" id="29760"/>
    <lineage>
        <taxon>Eukaryota</taxon>
        <taxon>Viridiplantae</taxon>
        <taxon>Streptophyta</taxon>
        <taxon>Embryophyta</taxon>
        <taxon>Tracheophyta</taxon>
        <taxon>Spermatophyta</taxon>
        <taxon>Magnoliopsida</taxon>
        <taxon>eudicotyledons</taxon>
        <taxon>Gunneridae</taxon>
        <taxon>Pentapetalae</taxon>
        <taxon>rosids</taxon>
        <taxon>Vitales</taxon>
        <taxon>Vitaceae</taxon>
        <taxon>Viteae</taxon>
        <taxon>Vitis</taxon>
    </lineage>
</organism>
<dbReference type="EMBL" id="FN595497">
    <property type="protein sequence ID" value="CBI23920.3"/>
    <property type="molecule type" value="Genomic_DNA"/>
</dbReference>
<dbReference type="Proteomes" id="UP000009183">
    <property type="component" value="Chromosome 12"/>
</dbReference>
<dbReference type="AlphaFoldDB" id="D7T091"/>
<accession>D7T091</accession>
<keyword evidence="2" id="KW-1185">Reference proteome</keyword>
<name>D7T091_VITVI</name>
<proteinExistence type="predicted"/>
<protein>
    <recommendedName>
        <fullName evidence="3">SWIM-type domain-containing protein</fullName>
    </recommendedName>
</protein>
<dbReference type="PaxDb" id="29760-VIT_12s0034g00170.t01"/>